<dbReference type="AlphaFoldDB" id="A0A6M3M2Z4"/>
<proteinExistence type="predicted"/>
<sequence length="122" mass="14136">MEIVETYPDSKASEKMVVITISGEEFEGLFEVKDTTEFIDDEYTVNGTVRVYSSGLEKLIEAILRYKHRFLIAQFSNLEVNLLDTDLPNGVLDYCIEDKEGDKLANQKAIQWWRPFVKDKHL</sequence>
<accession>A0A6M3M2Z4</accession>
<reference evidence="1" key="1">
    <citation type="submission" date="2020-03" db="EMBL/GenBank/DDBJ databases">
        <title>The deep terrestrial virosphere.</title>
        <authorList>
            <person name="Holmfeldt K."/>
            <person name="Nilsson E."/>
            <person name="Simone D."/>
            <person name="Lopez-Fernandez M."/>
            <person name="Wu X."/>
            <person name="de Brujin I."/>
            <person name="Lundin D."/>
            <person name="Andersson A."/>
            <person name="Bertilsson S."/>
            <person name="Dopson M."/>
        </authorList>
    </citation>
    <scope>NUCLEOTIDE SEQUENCE</scope>
    <source>
        <strain evidence="1">MM171A00660</strain>
        <strain evidence="2">MM171B00538</strain>
    </source>
</reference>
<dbReference type="EMBL" id="MT143684">
    <property type="protein sequence ID" value="QJB00193.1"/>
    <property type="molecule type" value="Genomic_DNA"/>
</dbReference>
<evidence type="ECO:0000313" key="1">
    <source>
        <dbReference type="EMBL" id="QJB00193.1"/>
    </source>
</evidence>
<gene>
    <name evidence="1" type="ORF">MM171A00660_0018</name>
    <name evidence="2" type="ORF">MM171B00538_0013</name>
</gene>
<dbReference type="EMBL" id="MT143865">
    <property type="protein sequence ID" value="QJB03899.1"/>
    <property type="molecule type" value="Genomic_DNA"/>
</dbReference>
<organism evidence="1">
    <name type="scientific">viral metagenome</name>
    <dbReference type="NCBI Taxonomy" id="1070528"/>
    <lineage>
        <taxon>unclassified sequences</taxon>
        <taxon>metagenomes</taxon>
        <taxon>organismal metagenomes</taxon>
    </lineage>
</organism>
<protein>
    <submittedName>
        <fullName evidence="1">Uncharacterized protein</fullName>
    </submittedName>
</protein>
<evidence type="ECO:0000313" key="2">
    <source>
        <dbReference type="EMBL" id="QJB03899.1"/>
    </source>
</evidence>
<name>A0A6M3M2Z4_9ZZZZ</name>